<keyword evidence="4" id="KW-1185">Reference proteome</keyword>
<protein>
    <submittedName>
        <fullName evidence="3">DUF305 domain-containing protein</fullName>
    </submittedName>
</protein>
<dbReference type="InterPro" id="IPR012347">
    <property type="entry name" value="Ferritin-like"/>
</dbReference>
<evidence type="ECO:0000313" key="3">
    <source>
        <dbReference type="EMBL" id="MCS7479034.1"/>
    </source>
</evidence>
<accession>A0A9X2VMW3</accession>
<name>A0A9X2VMW3_9PSEU</name>
<dbReference type="PROSITE" id="PS51257">
    <property type="entry name" value="PROKAR_LIPOPROTEIN"/>
    <property type="match status" value="1"/>
</dbReference>
<dbReference type="EMBL" id="JANYMP010000008">
    <property type="protein sequence ID" value="MCS7479034.1"/>
    <property type="molecule type" value="Genomic_DNA"/>
</dbReference>
<dbReference type="Pfam" id="PF03713">
    <property type="entry name" value="DUF305"/>
    <property type="match status" value="1"/>
</dbReference>
<feature type="chain" id="PRO_5040763837" evidence="1">
    <location>
        <begin position="21"/>
        <end position="186"/>
    </location>
</feature>
<evidence type="ECO:0000313" key="4">
    <source>
        <dbReference type="Proteomes" id="UP001141259"/>
    </source>
</evidence>
<dbReference type="AlphaFoldDB" id="A0A9X2VMW3"/>
<evidence type="ECO:0000259" key="2">
    <source>
        <dbReference type="Pfam" id="PF03713"/>
    </source>
</evidence>
<keyword evidence="1" id="KW-0732">Signal</keyword>
<feature type="domain" description="DUF305" evidence="2">
    <location>
        <begin position="45"/>
        <end position="178"/>
    </location>
</feature>
<proteinExistence type="predicted"/>
<comment type="caution">
    <text evidence="3">The sequence shown here is derived from an EMBL/GenBank/DDBJ whole genome shotgun (WGS) entry which is preliminary data.</text>
</comment>
<reference evidence="3" key="1">
    <citation type="submission" date="2022-08" db="EMBL/GenBank/DDBJ databases">
        <authorList>
            <person name="Tistechok S."/>
            <person name="Samborskyy M."/>
            <person name="Roman I."/>
        </authorList>
    </citation>
    <scope>NUCLEOTIDE SEQUENCE</scope>
    <source>
        <strain evidence="3">DSM 103496</strain>
    </source>
</reference>
<dbReference type="RefSeq" id="WP_259624521.1">
    <property type="nucleotide sequence ID" value="NZ_JANYMP010000008.1"/>
</dbReference>
<gene>
    <name evidence="3" type="ORF">NZH93_19405</name>
</gene>
<dbReference type="Gene3D" id="1.20.1260.10">
    <property type="match status" value="1"/>
</dbReference>
<evidence type="ECO:0000256" key="1">
    <source>
        <dbReference type="SAM" id="SignalP"/>
    </source>
</evidence>
<organism evidence="3 4">
    <name type="scientific">Umezawaea endophytica</name>
    <dbReference type="NCBI Taxonomy" id="1654476"/>
    <lineage>
        <taxon>Bacteria</taxon>
        <taxon>Bacillati</taxon>
        <taxon>Actinomycetota</taxon>
        <taxon>Actinomycetes</taxon>
        <taxon>Pseudonocardiales</taxon>
        <taxon>Pseudonocardiaceae</taxon>
        <taxon>Umezawaea</taxon>
    </lineage>
</organism>
<feature type="signal peptide" evidence="1">
    <location>
        <begin position="1"/>
        <end position="20"/>
    </location>
</feature>
<dbReference type="Proteomes" id="UP001141259">
    <property type="component" value="Unassembled WGS sequence"/>
</dbReference>
<dbReference type="InterPro" id="IPR005183">
    <property type="entry name" value="DUF305_CopM-like"/>
</dbReference>
<sequence>MRGLSAVVLLCLLAAGCVGTAEEAGPAGVSSAVSTPPSGELTPTDVAFVELAIPQNESALAAAQLTLKRSGSNPSLLALAQQVDSGYRAELERLNGVLTAAGLTRSDQHDGHDMPGMITALELEALDKAQGKAFDDQMGAAFRAHLQESLTVAQSELSAGTAKPVLELGADIERTRTELLGRLGAP</sequence>